<reference evidence="3 4" key="1">
    <citation type="submission" date="2024-09" db="EMBL/GenBank/DDBJ databases">
        <title>Rethinking Asexuality: The Enigmatic Case of Functional Sexual Genes in Lepraria (Stereocaulaceae).</title>
        <authorList>
            <person name="Doellman M."/>
            <person name="Sun Y."/>
            <person name="Barcenas-Pena A."/>
            <person name="Lumbsch H.T."/>
            <person name="Grewe F."/>
        </authorList>
    </citation>
    <scope>NUCLEOTIDE SEQUENCE [LARGE SCALE GENOMIC DNA]</scope>
    <source>
        <strain evidence="3 4">Mercado 3170</strain>
    </source>
</reference>
<dbReference type="EMBL" id="JBEFKJ010000008">
    <property type="protein sequence ID" value="KAL2045058.1"/>
    <property type="molecule type" value="Genomic_DNA"/>
</dbReference>
<evidence type="ECO:0000256" key="1">
    <source>
        <dbReference type="SAM" id="MobiDB-lite"/>
    </source>
</evidence>
<evidence type="ECO:0008006" key="5">
    <source>
        <dbReference type="Google" id="ProtNLM"/>
    </source>
</evidence>
<keyword evidence="2" id="KW-0472">Membrane</keyword>
<evidence type="ECO:0000313" key="3">
    <source>
        <dbReference type="EMBL" id="KAL2045058.1"/>
    </source>
</evidence>
<feature type="region of interest" description="Disordered" evidence="1">
    <location>
        <begin position="47"/>
        <end position="75"/>
    </location>
</feature>
<organism evidence="3 4">
    <name type="scientific">Stereocaulon virgatum</name>
    <dbReference type="NCBI Taxonomy" id="373712"/>
    <lineage>
        <taxon>Eukaryota</taxon>
        <taxon>Fungi</taxon>
        <taxon>Dikarya</taxon>
        <taxon>Ascomycota</taxon>
        <taxon>Pezizomycotina</taxon>
        <taxon>Lecanoromycetes</taxon>
        <taxon>OSLEUM clade</taxon>
        <taxon>Lecanoromycetidae</taxon>
        <taxon>Lecanorales</taxon>
        <taxon>Lecanorineae</taxon>
        <taxon>Stereocaulaceae</taxon>
        <taxon>Stereocaulon</taxon>
    </lineage>
</organism>
<evidence type="ECO:0000256" key="2">
    <source>
        <dbReference type="SAM" id="Phobius"/>
    </source>
</evidence>
<sequence length="75" mass="8528">MSQITNAIEAWLEDPTVSWIIFFISIFVFIPLTVFVFKLSIDVEYGPTKTPRQAKSDKRAKKSPAGKMKNINHEG</sequence>
<keyword evidence="2" id="KW-1133">Transmembrane helix</keyword>
<gene>
    <name evidence="3" type="ORF">N7G274_002833</name>
</gene>
<dbReference type="Proteomes" id="UP001590950">
    <property type="component" value="Unassembled WGS sequence"/>
</dbReference>
<feature type="transmembrane region" description="Helical" evidence="2">
    <location>
        <begin position="20"/>
        <end position="41"/>
    </location>
</feature>
<proteinExistence type="predicted"/>
<name>A0ABR4AGZ4_9LECA</name>
<keyword evidence="4" id="KW-1185">Reference proteome</keyword>
<keyword evidence="2" id="KW-0812">Transmembrane</keyword>
<protein>
    <recommendedName>
        <fullName evidence="5">ATP synthase F0 subunit 8</fullName>
    </recommendedName>
</protein>
<accession>A0ABR4AGZ4</accession>
<evidence type="ECO:0000313" key="4">
    <source>
        <dbReference type="Proteomes" id="UP001590950"/>
    </source>
</evidence>
<comment type="caution">
    <text evidence="3">The sequence shown here is derived from an EMBL/GenBank/DDBJ whole genome shotgun (WGS) entry which is preliminary data.</text>
</comment>